<evidence type="ECO:0000313" key="1">
    <source>
        <dbReference type="EMBL" id="BAP54693.1"/>
    </source>
</evidence>
<dbReference type="STRING" id="40754.THII_0396"/>
<dbReference type="KEGG" id="tig:THII_0396"/>
<keyword evidence="2" id="KW-1185">Reference proteome</keyword>
<gene>
    <name evidence="1" type="ORF">THII_0396</name>
</gene>
<sequence>MTACEILSHQVFSAEHLLPLFFVDKPVGLFSVEAICSESKSRMGRTPQRETHLLQSHSSVISSIADAGEERLLMGCEIFSTSRALIRSSLAGKGLSESEMAVQIFLRTYRNDFPPEKNRSS</sequence>
<dbReference type="AlphaFoldDB" id="A0A090AAX6"/>
<reference evidence="1 2" key="1">
    <citation type="journal article" date="2014" name="ISME J.">
        <title>Ecophysiology of Thioploca ingrica as revealed by the complete genome sequence supplemented with proteomic evidence.</title>
        <authorList>
            <person name="Kojima H."/>
            <person name="Ogura Y."/>
            <person name="Yamamoto N."/>
            <person name="Togashi T."/>
            <person name="Mori H."/>
            <person name="Watanabe T."/>
            <person name="Nemoto F."/>
            <person name="Kurokawa K."/>
            <person name="Hayashi T."/>
            <person name="Fukui M."/>
        </authorList>
    </citation>
    <scope>NUCLEOTIDE SEQUENCE [LARGE SCALE GENOMIC DNA]</scope>
</reference>
<name>A0A090AAX6_9GAMM</name>
<accession>A0A090AAX6</accession>
<dbReference type="HOGENOM" id="CLU_2036983_0_0_6"/>
<dbReference type="EMBL" id="AP014633">
    <property type="protein sequence ID" value="BAP54693.1"/>
    <property type="molecule type" value="Genomic_DNA"/>
</dbReference>
<proteinExistence type="predicted"/>
<organism evidence="1 2">
    <name type="scientific">Thioploca ingrica</name>
    <dbReference type="NCBI Taxonomy" id="40754"/>
    <lineage>
        <taxon>Bacteria</taxon>
        <taxon>Pseudomonadati</taxon>
        <taxon>Pseudomonadota</taxon>
        <taxon>Gammaproteobacteria</taxon>
        <taxon>Thiotrichales</taxon>
        <taxon>Thiotrichaceae</taxon>
        <taxon>Thioploca</taxon>
    </lineage>
</organism>
<dbReference type="Proteomes" id="UP000031623">
    <property type="component" value="Chromosome"/>
</dbReference>
<evidence type="ECO:0000313" key="2">
    <source>
        <dbReference type="Proteomes" id="UP000031623"/>
    </source>
</evidence>
<protein>
    <submittedName>
        <fullName evidence="1">Uncharacterized protein</fullName>
    </submittedName>
</protein>